<dbReference type="EMBL" id="CAOQHR010000003">
    <property type="protein sequence ID" value="CAI6332816.1"/>
    <property type="molecule type" value="Genomic_DNA"/>
</dbReference>
<proteinExistence type="predicted"/>
<keyword evidence="2" id="KW-1185">Reference proteome</keyword>
<dbReference type="Proteomes" id="UP001152607">
    <property type="component" value="Unassembled WGS sequence"/>
</dbReference>
<gene>
    <name evidence="1" type="ORF">PDIGIT_LOCUS5848</name>
</gene>
<accession>A0A9W4UDB0</accession>
<evidence type="ECO:0000313" key="1">
    <source>
        <dbReference type="EMBL" id="CAI6332816.1"/>
    </source>
</evidence>
<dbReference type="AlphaFoldDB" id="A0A9W4UDB0"/>
<comment type="caution">
    <text evidence="1">The sequence shown here is derived from an EMBL/GenBank/DDBJ whole genome shotgun (WGS) entry which is preliminary data.</text>
</comment>
<evidence type="ECO:0000313" key="2">
    <source>
        <dbReference type="Proteomes" id="UP001152607"/>
    </source>
</evidence>
<organism evidence="1 2">
    <name type="scientific">Periconia digitata</name>
    <dbReference type="NCBI Taxonomy" id="1303443"/>
    <lineage>
        <taxon>Eukaryota</taxon>
        <taxon>Fungi</taxon>
        <taxon>Dikarya</taxon>
        <taxon>Ascomycota</taxon>
        <taxon>Pezizomycotina</taxon>
        <taxon>Dothideomycetes</taxon>
        <taxon>Pleosporomycetidae</taxon>
        <taxon>Pleosporales</taxon>
        <taxon>Massarineae</taxon>
        <taxon>Periconiaceae</taxon>
        <taxon>Periconia</taxon>
    </lineage>
</organism>
<protein>
    <submittedName>
        <fullName evidence="1">Uncharacterized protein</fullName>
    </submittedName>
</protein>
<name>A0A9W4UDB0_9PLEO</name>
<sequence>MIWAARFRLLSIIDSTAQVLPDQYSTYLPPPPPHLFMHLSPLNAAKQDTARGSRWKHPRILLAKLLTEVDERQPPIPFA</sequence>
<reference evidence="1" key="1">
    <citation type="submission" date="2023-01" db="EMBL/GenBank/DDBJ databases">
        <authorList>
            <person name="Van Ghelder C."/>
            <person name="Rancurel C."/>
        </authorList>
    </citation>
    <scope>NUCLEOTIDE SEQUENCE</scope>
    <source>
        <strain evidence="1">CNCM I-4278</strain>
    </source>
</reference>